<feature type="domain" description="XPA C-terminal" evidence="5">
    <location>
        <begin position="14"/>
        <end position="53"/>
    </location>
</feature>
<dbReference type="InterPro" id="IPR037129">
    <property type="entry name" value="XPA_sf"/>
</dbReference>
<reference evidence="6" key="2">
    <citation type="journal article" date="2023" name="Science">
        <title>Genomic signatures of disease resistance in endangered staghorn corals.</title>
        <authorList>
            <person name="Vollmer S.V."/>
            <person name="Selwyn J.D."/>
            <person name="Despard B.A."/>
            <person name="Roesel C.L."/>
        </authorList>
    </citation>
    <scope>NUCLEOTIDE SEQUENCE</scope>
    <source>
        <strain evidence="6">K2</strain>
    </source>
</reference>
<evidence type="ECO:0000259" key="5">
    <source>
        <dbReference type="Pfam" id="PF05181"/>
    </source>
</evidence>
<dbReference type="SUPFAM" id="SSF46955">
    <property type="entry name" value="Putative DNA-binding domain"/>
    <property type="match status" value="1"/>
</dbReference>
<protein>
    <recommendedName>
        <fullName evidence="5">XPA C-terminal domain-containing protein</fullName>
    </recommendedName>
</protein>
<keyword evidence="2" id="KW-0862">Zinc</keyword>
<dbReference type="GO" id="GO:0070914">
    <property type="term" value="P:UV-damage excision repair"/>
    <property type="evidence" value="ECO:0007669"/>
    <property type="project" value="TreeGrafter"/>
</dbReference>
<dbReference type="GO" id="GO:0000715">
    <property type="term" value="P:nucleotide-excision repair, DNA damage recognition"/>
    <property type="evidence" value="ECO:0007669"/>
    <property type="project" value="TreeGrafter"/>
</dbReference>
<dbReference type="GO" id="GO:0003684">
    <property type="term" value="F:damaged DNA binding"/>
    <property type="evidence" value="ECO:0007669"/>
    <property type="project" value="InterPro"/>
</dbReference>
<evidence type="ECO:0000256" key="1">
    <source>
        <dbReference type="ARBA" id="ARBA00004123"/>
    </source>
</evidence>
<feature type="compositionally biased region" description="Basic and acidic residues" evidence="4">
    <location>
        <begin position="578"/>
        <end position="589"/>
    </location>
</feature>
<dbReference type="PANTHER" id="PTHR10142">
    <property type="entry name" value="DNA REPAIR PROTEIN COMPLEMENTING XP-A CELLS"/>
    <property type="match status" value="1"/>
</dbReference>
<organism evidence="6 7">
    <name type="scientific">Acropora cervicornis</name>
    <name type="common">Staghorn coral</name>
    <dbReference type="NCBI Taxonomy" id="6130"/>
    <lineage>
        <taxon>Eukaryota</taxon>
        <taxon>Metazoa</taxon>
        <taxon>Cnidaria</taxon>
        <taxon>Anthozoa</taxon>
        <taxon>Hexacorallia</taxon>
        <taxon>Scleractinia</taxon>
        <taxon>Astrocoeniina</taxon>
        <taxon>Acroporidae</taxon>
        <taxon>Acropora</taxon>
    </lineage>
</organism>
<proteinExistence type="predicted"/>
<gene>
    <name evidence="6" type="ORF">P5673_009078</name>
</gene>
<dbReference type="EMBL" id="JARQWQ010000015">
    <property type="protein sequence ID" value="KAK2567263.1"/>
    <property type="molecule type" value="Genomic_DNA"/>
</dbReference>
<sequence length="717" mass="80828">MADVSDALEKQTSVSKALAKRKYILQEEDLQGLEFELKDNPVNKNYAPMKIFKLSAVESVALRKWGSMEKLEAEQVKRKQRNSVVDSKIEEEKRHFWDRDEIFEPLKPFMQKLELPAERISPYFKEANNKDVGAREVLKKFPEARQTDKQTPFNERKKMGHFSWAISKSLEKIIVNLYVVHKWKSSLNRQTSAAVLNFDALAVALRRFSALVSSTLQKDCRRPSSVTIGTYEPYRVNSETCKRAPSVNALSPRELTYEIVGFDKVCIPVNAVIVAENELLFLETAQNLQDLKAVVIEKIGYVYFGRIHCRVVFLLKPRGPTAVIHAMKRLQPRAAIFLGFCKALQFRSRDSQGVSFEVGDVLIAETVLRKSSKYGEIESHPCSEYLVNVFEHGKFGWSPPKYRRQSAHVGSVVQMGDFAKNEKGTAIAEKSTKLDVLECCKDLDDTEWISILGVTRTHRYNSNSSWEHYVAAVVGSFLMKVLQDDHVFAILGGESLESREHSALSLFAQQESFSIAGYSVTSRCDVTQEQVQRQAETHWAQIKEAFNQGHFHSSHGMRRSQSEIGTNKPEHRRRMYRKNPEENNDEKNPYEEAVIEECVHQASTVRKPLSFEQESSLPSEGPQRLTLPPLLSNIKGISARAATRGAQQKMSDHAQASDSYLTSGMAVTMQAALLPLGTSLGGKGSSFEIIRVTSEERATVSGQGRVLPPIPRGPNKV</sequence>
<evidence type="ECO:0000256" key="4">
    <source>
        <dbReference type="SAM" id="MobiDB-lite"/>
    </source>
</evidence>
<comment type="caution">
    <text evidence="6">The sequence shown here is derived from an EMBL/GenBank/DDBJ whole genome shotgun (WGS) entry which is preliminary data.</text>
</comment>
<evidence type="ECO:0000313" key="6">
    <source>
        <dbReference type="EMBL" id="KAK2567263.1"/>
    </source>
</evidence>
<keyword evidence="3" id="KW-0539">Nucleus</keyword>
<dbReference type="AlphaFoldDB" id="A0AAD9QTS4"/>
<dbReference type="Pfam" id="PF05181">
    <property type="entry name" value="XPA_C"/>
    <property type="match status" value="1"/>
</dbReference>
<dbReference type="InterPro" id="IPR000465">
    <property type="entry name" value="XPA/RAD14"/>
</dbReference>
<evidence type="ECO:0000313" key="7">
    <source>
        <dbReference type="Proteomes" id="UP001249851"/>
    </source>
</evidence>
<dbReference type="GO" id="GO:0000110">
    <property type="term" value="C:nucleotide-excision repair factor 1 complex"/>
    <property type="evidence" value="ECO:0007669"/>
    <property type="project" value="TreeGrafter"/>
</dbReference>
<dbReference type="Gene3D" id="3.90.530.10">
    <property type="entry name" value="XPA C-terminal domain"/>
    <property type="match status" value="1"/>
</dbReference>
<name>A0AAD9QTS4_ACRCE</name>
<accession>A0AAD9QTS4</accession>
<dbReference type="GO" id="GO:0006284">
    <property type="term" value="P:base-excision repair"/>
    <property type="evidence" value="ECO:0007669"/>
    <property type="project" value="TreeGrafter"/>
</dbReference>
<comment type="subcellular location">
    <subcellularLocation>
        <location evidence="1">Nucleus</location>
    </subcellularLocation>
</comment>
<feature type="region of interest" description="Disordered" evidence="4">
    <location>
        <begin position="550"/>
        <end position="589"/>
    </location>
</feature>
<dbReference type="GO" id="GO:1901255">
    <property type="term" value="P:nucleotide-excision repair involved in interstrand cross-link repair"/>
    <property type="evidence" value="ECO:0007669"/>
    <property type="project" value="TreeGrafter"/>
</dbReference>
<reference evidence="6" key="1">
    <citation type="journal article" date="2023" name="G3 (Bethesda)">
        <title>Whole genome assembly and annotation of the endangered Caribbean coral Acropora cervicornis.</title>
        <authorList>
            <person name="Selwyn J.D."/>
            <person name="Vollmer S.V."/>
        </authorList>
    </citation>
    <scope>NUCLEOTIDE SEQUENCE</scope>
    <source>
        <strain evidence="6">K2</strain>
    </source>
</reference>
<dbReference type="InterPro" id="IPR022656">
    <property type="entry name" value="XPA_C"/>
</dbReference>
<dbReference type="Proteomes" id="UP001249851">
    <property type="component" value="Unassembled WGS sequence"/>
</dbReference>
<evidence type="ECO:0000256" key="3">
    <source>
        <dbReference type="ARBA" id="ARBA00023242"/>
    </source>
</evidence>
<keyword evidence="7" id="KW-1185">Reference proteome</keyword>
<evidence type="ECO:0000256" key="2">
    <source>
        <dbReference type="ARBA" id="ARBA00022833"/>
    </source>
</evidence>
<dbReference type="PANTHER" id="PTHR10142:SF0">
    <property type="entry name" value="DNA REPAIR PROTEIN COMPLEMENTING XP-A CELLS"/>
    <property type="match status" value="1"/>
</dbReference>
<dbReference type="InterPro" id="IPR009061">
    <property type="entry name" value="DNA-bd_dom_put_sf"/>
</dbReference>
<dbReference type="CDD" id="cd21075">
    <property type="entry name" value="DBD_XPA-like"/>
    <property type="match status" value="1"/>
</dbReference>